<dbReference type="GO" id="GO:0012505">
    <property type="term" value="C:endomembrane system"/>
    <property type="evidence" value="ECO:0007669"/>
    <property type="project" value="TreeGrafter"/>
</dbReference>
<dbReference type="SUPFAM" id="SSF48452">
    <property type="entry name" value="TPR-like"/>
    <property type="match status" value="1"/>
</dbReference>
<dbReference type="Proteomes" id="UP000179807">
    <property type="component" value="Unassembled WGS sequence"/>
</dbReference>
<dbReference type="Gene3D" id="3.10.50.40">
    <property type="match status" value="1"/>
</dbReference>
<dbReference type="RefSeq" id="XP_068365774.1">
    <property type="nucleotide sequence ID" value="XM_068499597.1"/>
</dbReference>
<keyword evidence="1" id="KW-0677">Repeat</keyword>
<feature type="repeat" description="TPR" evidence="4">
    <location>
        <begin position="107"/>
        <end position="140"/>
    </location>
</feature>
<sequence length="209" mass="24226">MHVGEISIFHIDSKYAYGKLGKQPDIPADEDLIFEIELLDILVGPTKQEKAVQKAREECERGIVAFREGRLDDALNDFCQGRLTLMFEGKDDSDPSYFSQEYADIKIRLNRNLAVAYARKEDYTQSLQYANEVLEFVPNDTKCLLKKCEALVHLERLVEARQTLSRALGVSHNDPVFRPVREKLEALEKEERIRQNETFKKMTKKDEQK</sequence>
<dbReference type="GeneID" id="94834301"/>
<dbReference type="InterPro" id="IPR019734">
    <property type="entry name" value="TPR_rpt"/>
</dbReference>
<evidence type="ECO:0000256" key="2">
    <source>
        <dbReference type="ARBA" id="ARBA00022803"/>
    </source>
</evidence>
<dbReference type="GO" id="GO:0003755">
    <property type="term" value="F:peptidyl-prolyl cis-trans isomerase activity"/>
    <property type="evidence" value="ECO:0007669"/>
    <property type="project" value="UniProtKB-KW"/>
</dbReference>
<accession>A0A1J4KSJ9</accession>
<keyword evidence="2 4" id="KW-0802">TPR repeat</keyword>
<name>A0A1J4KSJ9_9EUKA</name>
<organism evidence="6 7">
    <name type="scientific">Tritrichomonas foetus</name>
    <dbReference type="NCBI Taxonomy" id="1144522"/>
    <lineage>
        <taxon>Eukaryota</taxon>
        <taxon>Metamonada</taxon>
        <taxon>Parabasalia</taxon>
        <taxon>Tritrichomonadida</taxon>
        <taxon>Tritrichomonadidae</taxon>
        <taxon>Tritrichomonas</taxon>
    </lineage>
</organism>
<keyword evidence="7" id="KW-1185">Reference proteome</keyword>
<evidence type="ECO:0000256" key="4">
    <source>
        <dbReference type="PROSITE-ProRule" id="PRU00339"/>
    </source>
</evidence>
<keyword evidence="3 6" id="KW-0413">Isomerase</keyword>
<reference evidence="6" key="1">
    <citation type="submission" date="2016-10" db="EMBL/GenBank/DDBJ databases">
        <authorList>
            <person name="Benchimol M."/>
            <person name="Almeida L.G."/>
            <person name="Vasconcelos A.T."/>
            <person name="Perreira-Neves A."/>
            <person name="Rosa I.A."/>
            <person name="Tasca T."/>
            <person name="Bogo M.R."/>
            <person name="de Souza W."/>
        </authorList>
    </citation>
    <scope>NUCLEOTIDE SEQUENCE [LARGE SCALE GENOMIC DNA]</scope>
    <source>
        <strain evidence="6">K</strain>
    </source>
</reference>
<dbReference type="Pfam" id="PF00254">
    <property type="entry name" value="FKBP_C"/>
    <property type="match status" value="1"/>
</dbReference>
<dbReference type="InterPro" id="IPR046357">
    <property type="entry name" value="PPIase_dom_sf"/>
</dbReference>
<dbReference type="GO" id="GO:0016020">
    <property type="term" value="C:membrane"/>
    <property type="evidence" value="ECO:0007669"/>
    <property type="project" value="TreeGrafter"/>
</dbReference>
<evidence type="ECO:0000313" key="6">
    <source>
        <dbReference type="EMBL" id="OHT12638.1"/>
    </source>
</evidence>
<evidence type="ECO:0000256" key="1">
    <source>
        <dbReference type="ARBA" id="ARBA00022737"/>
    </source>
</evidence>
<dbReference type="GO" id="GO:0044183">
    <property type="term" value="F:protein folding chaperone"/>
    <property type="evidence" value="ECO:0007669"/>
    <property type="project" value="TreeGrafter"/>
</dbReference>
<comment type="caution">
    <text evidence="6">The sequence shown here is derived from an EMBL/GenBank/DDBJ whole genome shotgun (WGS) entry which is preliminary data.</text>
</comment>
<protein>
    <recommendedName>
        <fullName evidence="3">peptidylprolyl isomerase</fullName>
        <ecNumber evidence="3">5.2.1.8</ecNumber>
    </recommendedName>
</protein>
<dbReference type="PANTHER" id="PTHR46512:SF1">
    <property type="entry name" value="PEPTIDYLPROLYL ISOMERASE"/>
    <property type="match status" value="1"/>
</dbReference>
<dbReference type="SUPFAM" id="SSF54534">
    <property type="entry name" value="FKBP-like"/>
    <property type="match status" value="1"/>
</dbReference>
<gene>
    <name evidence="6" type="ORF">TRFO_17454</name>
</gene>
<dbReference type="AlphaFoldDB" id="A0A1J4KSJ9"/>
<dbReference type="InterPro" id="IPR001179">
    <property type="entry name" value="PPIase_FKBP_dom"/>
</dbReference>
<feature type="domain" description="PPIase FKBP-type" evidence="5">
    <location>
        <begin position="1"/>
        <end position="42"/>
    </location>
</feature>
<dbReference type="InterPro" id="IPR050754">
    <property type="entry name" value="FKBP4/5/8-like"/>
</dbReference>
<evidence type="ECO:0000256" key="3">
    <source>
        <dbReference type="PROSITE-ProRule" id="PRU00277"/>
    </source>
</evidence>
<evidence type="ECO:0000313" key="7">
    <source>
        <dbReference type="Proteomes" id="UP000179807"/>
    </source>
</evidence>
<keyword evidence="3" id="KW-0697">Rotamase</keyword>
<dbReference type="PROSITE" id="PS50005">
    <property type="entry name" value="TPR"/>
    <property type="match status" value="1"/>
</dbReference>
<dbReference type="VEuPathDB" id="TrichDB:TRFO_17454"/>
<dbReference type="Gene3D" id="1.25.40.10">
    <property type="entry name" value="Tetratricopeptide repeat domain"/>
    <property type="match status" value="1"/>
</dbReference>
<evidence type="ECO:0000259" key="5">
    <source>
        <dbReference type="PROSITE" id="PS50059"/>
    </source>
</evidence>
<dbReference type="PROSITE" id="PS50059">
    <property type="entry name" value="FKBP_PPIASE"/>
    <property type="match status" value="1"/>
</dbReference>
<dbReference type="PANTHER" id="PTHR46512">
    <property type="entry name" value="PEPTIDYLPROLYL ISOMERASE"/>
    <property type="match status" value="1"/>
</dbReference>
<comment type="catalytic activity">
    <reaction evidence="3">
        <text>[protein]-peptidylproline (omega=180) = [protein]-peptidylproline (omega=0)</text>
        <dbReference type="Rhea" id="RHEA:16237"/>
        <dbReference type="Rhea" id="RHEA-COMP:10747"/>
        <dbReference type="Rhea" id="RHEA-COMP:10748"/>
        <dbReference type="ChEBI" id="CHEBI:83833"/>
        <dbReference type="ChEBI" id="CHEBI:83834"/>
        <dbReference type="EC" id="5.2.1.8"/>
    </reaction>
</comment>
<dbReference type="OrthoDB" id="532682at2759"/>
<proteinExistence type="predicted"/>
<dbReference type="GO" id="GO:0005740">
    <property type="term" value="C:mitochondrial envelope"/>
    <property type="evidence" value="ECO:0007669"/>
    <property type="project" value="TreeGrafter"/>
</dbReference>
<dbReference type="EC" id="5.2.1.8" evidence="3"/>
<dbReference type="GO" id="GO:0005829">
    <property type="term" value="C:cytosol"/>
    <property type="evidence" value="ECO:0007669"/>
    <property type="project" value="TreeGrafter"/>
</dbReference>
<dbReference type="InterPro" id="IPR011990">
    <property type="entry name" value="TPR-like_helical_dom_sf"/>
</dbReference>
<dbReference type="EMBL" id="MLAK01000559">
    <property type="protein sequence ID" value="OHT12638.1"/>
    <property type="molecule type" value="Genomic_DNA"/>
</dbReference>